<dbReference type="Proteomes" id="UP001058330">
    <property type="component" value="Chromosome"/>
</dbReference>
<evidence type="ECO:0000313" key="2">
    <source>
        <dbReference type="Proteomes" id="UP001058330"/>
    </source>
</evidence>
<sequence>MQEAYSWNSAFRKARQEYNTKIKIPKAFAGGVPSQFTESPMSLPLGANEVYRDQRPTSSLQIREYDDHYTVEMDKHNPDEGSAVKHALTDALPYTALAVGLGFAVFGGSQG</sequence>
<proteinExistence type="predicted"/>
<dbReference type="EMBL" id="CP078063">
    <property type="protein sequence ID" value="UVE50080.1"/>
    <property type="molecule type" value="Genomic_DNA"/>
</dbReference>
<gene>
    <name evidence="1" type="ORF">KU306_14400</name>
</gene>
<organism evidence="1 2">
    <name type="scientific">Haloferax larsenii</name>
    <dbReference type="NCBI Taxonomy" id="302484"/>
    <lineage>
        <taxon>Archaea</taxon>
        <taxon>Methanobacteriati</taxon>
        <taxon>Methanobacteriota</taxon>
        <taxon>Stenosarchaea group</taxon>
        <taxon>Halobacteria</taxon>
        <taxon>Halobacteriales</taxon>
        <taxon>Haloferacaceae</taxon>
        <taxon>Haloferax</taxon>
    </lineage>
</organism>
<reference evidence="1" key="1">
    <citation type="submission" date="2021-07" db="EMBL/GenBank/DDBJ databases">
        <title>Studies on halocins as antimicrobial molecules from haloarchaea.</title>
        <authorList>
            <person name="Kumar S."/>
            <person name="Khare S.K."/>
        </authorList>
    </citation>
    <scope>NUCLEOTIDE SEQUENCE</scope>
    <source>
        <strain evidence="1">NCIM 5678</strain>
    </source>
</reference>
<dbReference type="RefSeq" id="WP_258302349.1">
    <property type="nucleotide sequence ID" value="NZ_CP078063.1"/>
</dbReference>
<protein>
    <submittedName>
        <fullName evidence="1">Uncharacterized protein</fullName>
    </submittedName>
</protein>
<dbReference type="GeneID" id="74530121"/>
<name>A0ABY5RDG4_HALLR</name>
<evidence type="ECO:0000313" key="1">
    <source>
        <dbReference type="EMBL" id="UVE50080.1"/>
    </source>
</evidence>
<keyword evidence="2" id="KW-1185">Reference proteome</keyword>
<accession>A0ABY5RDG4</accession>